<dbReference type="InterPro" id="IPR036291">
    <property type="entry name" value="NAD(P)-bd_dom_sf"/>
</dbReference>
<dbReference type="PRINTS" id="PR00084">
    <property type="entry name" value="MTLDHDRGNASE"/>
</dbReference>
<protein>
    <submittedName>
        <fullName evidence="4">Fructuronate reductase</fullName>
    </submittedName>
</protein>
<reference evidence="5" key="1">
    <citation type="submission" date="2020-01" db="EMBL/GenBank/DDBJ databases">
        <authorList>
            <person name="Fang Y."/>
            <person name="Sun R."/>
            <person name="Nie L."/>
            <person name="He J."/>
            <person name="Hao L."/>
            <person name="Wang L."/>
            <person name="Su S."/>
            <person name="Lv E."/>
            <person name="Zhang Z."/>
            <person name="Xie R."/>
            <person name="Liu H."/>
        </authorList>
    </citation>
    <scope>NUCLEOTIDE SEQUENCE [LARGE SCALE GENOMIC DNA]</scope>
    <source>
        <strain evidence="5">XCT-53</strain>
    </source>
</reference>
<dbReference type="InterPro" id="IPR013131">
    <property type="entry name" value="Mannitol_DH_N"/>
</dbReference>
<dbReference type="InterPro" id="IPR000669">
    <property type="entry name" value="Mannitol_DH"/>
</dbReference>
<dbReference type="InterPro" id="IPR013118">
    <property type="entry name" value="Mannitol_DH_C"/>
</dbReference>
<gene>
    <name evidence="4" type="ORF">GWI72_10860</name>
</gene>
<dbReference type="PANTHER" id="PTHR43362:SF1">
    <property type="entry name" value="MANNITOL DEHYDROGENASE 2-RELATED"/>
    <property type="match status" value="1"/>
</dbReference>
<dbReference type="SUPFAM" id="SSF48179">
    <property type="entry name" value="6-phosphogluconate dehydrogenase C-terminal domain-like"/>
    <property type="match status" value="1"/>
</dbReference>
<evidence type="ECO:0000259" key="2">
    <source>
        <dbReference type="Pfam" id="PF01232"/>
    </source>
</evidence>
<feature type="domain" description="Mannitol dehydrogenase N-terminal" evidence="2">
    <location>
        <begin position="30"/>
        <end position="277"/>
    </location>
</feature>
<dbReference type="AlphaFoldDB" id="A0A7X5J8Q6"/>
<evidence type="ECO:0000259" key="3">
    <source>
        <dbReference type="Pfam" id="PF08125"/>
    </source>
</evidence>
<feature type="domain" description="Mannitol dehydrogenase C-terminal" evidence="3">
    <location>
        <begin position="288"/>
        <end position="477"/>
    </location>
</feature>
<proteinExistence type="predicted"/>
<name>A0A7X5J8Q6_9HYPH</name>
<dbReference type="SUPFAM" id="SSF51735">
    <property type="entry name" value="NAD(P)-binding Rossmann-fold domains"/>
    <property type="match status" value="1"/>
</dbReference>
<dbReference type="EMBL" id="JAABLQ010000001">
    <property type="protein sequence ID" value="NBN78767.1"/>
    <property type="molecule type" value="Genomic_DNA"/>
</dbReference>
<evidence type="ECO:0000313" key="4">
    <source>
        <dbReference type="EMBL" id="NBN78767.1"/>
    </source>
</evidence>
<dbReference type="InterPro" id="IPR013328">
    <property type="entry name" value="6PGD_dom2"/>
</dbReference>
<dbReference type="Gene3D" id="3.40.50.720">
    <property type="entry name" value="NAD(P)-binding Rossmann-like Domain"/>
    <property type="match status" value="1"/>
</dbReference>
<dbReference type="PANTHER" id="PTHR43362">
    <property type="entry name" value="MANNITOL DEHYDROGENASE DSF1-RELATED"/>
    <property type="match status" value="1"/>
</dbReference>
<dbReference type="GO" id="GO:0016616">
    <property type="term" value="F:oxidoreductase activity, acting on the CH-OH group of donors, NAD or NADP as acceptor"/>
    <property type="evidence" value="ECO:0007669"/>
    <property type="project" value="TreeGrafter"/>
</dbReference>
<accession>A0A7X5J8Q6</accession>
<dbReference type="InterPro" id="IPR008927">
    <property type="entry name" value="6-PGluconate_DH-like_C_sf"/>
</dbReference>
<sequence length="494" mass="52977">MSVSAPAAPEVTQVVRVKTAAYDRQMLKPRILHFGFGAFARAFLCSILDETLDQAGPGEAADWGLVAVRLNSGAEELTALDATDRRFWVAAADDAGIAARRIDCLVATCHPARDGLPALFGHFVHPDLSIISLTITEKGYCSRSGALDTAHPGIVADLASPRQPGTAIGVIVEGLRLRRDSGLPGVTLLPLDNLPHNGAVSRATVVSYARALDEQLAEWIARHCTFPSTMVDRIVPALDEPSKQLLREIGSDDINGIVCEPFRQWVIEDDFVAGRPDFVRAGAQFVADVAPFEAMKLRMLNGSHSFLAYLGALAGKATISDCMADPLFVAAAGRLMMSEQAPTLSGLQGIDLKAYSDELLARFSNSRLKHRTTQIANDGSQKLPQRLLASIRWHVEAGTPFPLLTQAVAGWMAYVRGEDEAGQAVPVNDPLAPRFAAIIAATSDGPDYVSGMLGLSEVFPPELAADAWFRPAVSDSYCRLRAQGVRAALTDLLS</sequence>
<evidence type="ECO:0000313" key="5">
    <source>
        <dbReference type="Proteomes" id="UP000586722"/>
    </source>
</evidence>
<organism evidence="4 5">
    <name type="scientific">Pannonibacter tanglangensis</name>
    <dbReference type="NCBI Taxonomy" id="2750084"/>
    <lineage>
        <taxon>Bacteria</taxon>
        <taxon>Pseudomonadati</taxon>
        <taxon>Pseudomonadota</taxon>
        <taxon>Alphaproteobacteria</taxon>
        <taxon>Hyphomicrobiales</taxon>
        <taxon>Stappiaceae</taxon>
        <taxon>Pannonibacter</taxon>
    </lineage>
</organism>
<comment type="caution">
    <text evidence="4">The sequence shown here is derived from an EMBL/GenBank/DDBJ whole genome shotgun (WGS) entry which is preliminary data.</text>
</comment>
<dbReference type="Proteomes" id="UP000586722">
    <property type="component" value="Unassembled WGS sequence"/>
</dbReference>
<dbReference type="Gene3D" id="1.10.1040.10">
    <property type="entry name" value="N-(1-d-carboxylethyl)-l-norvaline Dehydrogenase, domain 2"/>
    <property type="match status" value="1"/>
</dbReference>
<evidence type="ECO:0000256" key="1">
    <source>
        <dbReference type="ARBA" id="ARBA00023002"/>
    </source>
</evidence>
<dbReference type="InterPro" id="IPR050988">
    <property type="entry name" value="Mannitol_DH/Oxidoreductase"/>
</dbReference>
<dbReference type="Pfam" id="PF08125">
    <property type="entry name" value="Mannitol_dh_C"/>
    <property type="match status" value="1"/>
</dbReference>
<dbReference type="Pfam" id="PF01232">
    <property type="entry name" value="Mannitol_dh"/>
    <property type="match status" value="1"/>
</dbReference>
<keyword evidence="1" id="KW-0560">Oxidoreductase</keyword>
<dbReference type="RefSeq" id="WP_161708654.1">
    <property type="nucleotide sequence ID" value="NZ_JAABLQ010000001.1"/>
</dbReference>
<keyword evidence="5" id="KW-1185">Reference proteome</keyword>